<dbReference type="PANTHER" id="PTHR31872">
    <property type="entry name" value="TRANSMEMBRANE PROTEIN 179"/>
    <property type="match status" value="1"/>
</dbReference>
<feature type="transmembrane region" description="Helical" evidence="6">
    <location>
        <begin position="12"/>
        <end position="31"/>
    </location>
</feature>
<accession>A0A8D8ZED9</accession>
<keyword evidence="4 6" id="KW-0472">Membrane</keyword>
<organism evidence="7">
    <name type="scientific">Cacopsylla melanoneura</name>
    <dbReference type="NCBI Taxonomy" id="428564"/>
    <lineage>
        <taxon>Eukaryota</taxon>
        <taxon>Metazoa</taxon>
        <taxon>Ecdysozoa</taxon>
        <taxon>Arthropoda</taxon>
        <taxon>Hexapoda</taxon>
        <taxon>Insecta</taxon>
        <taxon>Pterygota</taxon>
        <taxon>Neoptera</taxon>
        <taxon>Paraneoptera</taxon>
        <taxon>Hemiptera</taxon>
        <taxon>Sternorrhyncha</taxon>
        <taxon>Psylloidea</taxon>
        <taxon>Psyllidae</taxon>
        <taxon>Psyllinae</taxon>
        <taxon>Cacopsylla</taxon>
    </lineage>
</organism>
<evidence type="ECO:0000256" key="2">
    <source>
        <dbReference type="ARBA" id="ARBA00022692"/>
    </source>
</evidence>
<dbReference type="InterPro" id="IPR029673">
    <property type="entry name" value="TMEM179"/>
</dbReference>
<keyword evidence="2 6" id="KW-0812">Transmembrane</keyword>
<reference evidence="7" key="1">
    <citation type="submission" date="2021-05" db="EMBL/GenBank/DDBJ databases">
        <authorList>
            <person name="Alioto T."/>
            <person name="Alioto T."/>
            <person name="Gomez Garrido J."/>
        </authorList>
    </citation>
    <scope>NUCLEOTIDE SEQUENCE</scope>
</reference>
<dbReference type="Pfam" id="PF26158">
    <property type="entry name" value="Claudin_TMEM179-179B"/>
    <property type="match status" value="1"/>
</dbReference>
<comment type="subcellular location">
    <subcellularLocation>
        <location evidence="1">Membrane</location>
        <topology evidence="1">Multi-pass membrane protein</topology>
    </subcellularLocation>
</comment>
<evidence type="ECO:0000313" key="7">
    <source>
        <dbReference type="EMBL" id="CAG6746283.1"/>
    </source>
</evidence>
<evidence type="ECO:0000256" key="4">
    <source>
        <dbReference type="ARBA" id="ARBA00023136"/>
    </source>
</evidence>
<dbReference type="AlphaFoldDB" id="A0A8D8ZED9"/>
<proteinExistence type="inferred from homology"/>
<dbReference type="EMBL" id="HBUF01508963">
    <property type="protein sequence ID" value="CAG6746282.1"/>
    <property type="molecule type" value="Transcribed_RNA"/>
</dbReference>
<feature type="transmembrane region" description="Helical" evidence="6">
    <location>
        <begin position="67"/>
        <end position="87"/>
    </location>
</feature>
<dbReference type="InterPro" id="IPR059010">
    <property type="entry name" value="TMEM179-179B"/>
</dbReference>
<comment type="similarity">
    <text evidence="5">Belongs to the TMEM179 family.</text>
</comment>
<dbReference type="EMBL" id="HBUF01508964">
    <property type="protein sequence ID" value="CAG6746283.1"/>
    <property type="molecule type" value="Transcribed_RNA"/>
</dbReference>
<feature type="transmembrane region" description="Helical" evidence="6">
    <location>
        <begin position="168"/>
        <end position="188"/>
    </location>
</feature>
<evidence type="ECO:0000256" key="1">
    <source>
        <dbReference type="ARBA" id="ARBA00004141"/>
    </source>
</evidence>
<keyword evidence="3 6" id="KW-1133">Transmembrane helix</keyword>
<evidence type="ECO:0000256" key="6">
    <source>
        <dbReference type="SAM" id="Phobius"/>
    </source>
</evidence>
<protein>
    <submittedName>
        <fullName evidence="7">Transmembrane protein 179</fullName>
    </submittedName>
</protein>
<name>A0A8D8ZED9_9HEMI</name>
<sequence length="243" mass="26964">MAMTNKLLLSQIACYAIACILSLCIIIPMTLHQDQFKGHCLLFSTGVWQEADGQFLVSWASQAYCNYTIFVGVVLFVVSMIQIYRMYMYIHRDTDSSFLSAFVDVIGCLFLCTLTIIAALMITLGFMTWCENMTERFPSCELAAGQAIDKKDGINTDWFHVELGAAQFGVWASFSCWVALAVCSLLKLCSYHQIQNMRVSMYRERQNLISETLKSQDNVNPQFVEGGGGVSAGGTSSANPGIN</sequence>
<dbReference type="PANTHER" id="PTHR31872:SF4">
    <property type="entry name" value="TRANSMEMBRANE PROTEIN 179"/>
    <property type="match status" value="1"/>
</dbReference>
<evidence type="ECO:0000256" key="5">
    <source>
        <dbReference type="ARBA" id="ARBA00093776"/>
    </source>
</evidence>
<feature type="transmembrane region" description="Helical" evidence="6">
    <location>
        <begin position="99"/>
        <end position="129"/>
    </location>
</feature>
<evidence type="ECO:0000256" key="3">
    <source>
        <dbReference type="ARBA" id="ARBA00022989"/>
    </source>
</evidence>